<evidence type="ECO:0008006" key="3">
    <source>
        <dbReference type="Google" id="ProtNLM"/>
    </source>
</evidence>
<dbReference type="InterPro" id="IPR029052">
    <property type="entry name" value="Metallo-depent_PP-like"/>
</dbReference>
<comment type="caution">
    <text evidence="1">The sequence shown here is derived from an EMBL/GenBank/DDBJ whole genome shotgun (WGS) entry which is preliminary data.</text>
</comment>
<accession>A0A851GIJ0</accession>
<evidence type="ECO:0000313" key="2">
    <source>
        <dbReference type="Proteomes" id="UP000557872"/>
    </source>
</evidence>
<dbReference type="SUPFAM" id="SSF56300">
    <property type="entry name" value="Metallo-dependent phosphatases"/>
    <property type="match status" value="1"/>
</dbReference>
<dbReference type="Proteomes" id="UP000557872">
    <property type="component" value="Unassembled WGS sequence"/>
</dbReference>
<dbReference type="RefSeq" id="WP_178931568.1">
    <property type="nucleotide sequence ID" value="NZ_JACBAZ010000002.1"/>
</dbReference>
<gene>
    <name evidence="1" type="ORF">HW115_05355</name>
</gene>
<organism evidence="1 2">
    <name type="scientific">Oceaniferula marina</name>
    <dbReference type="NCBI Taxonomy" id="2748318"/>
    <lineage>
        <taxon>Bacteria</taxon>
        <taxon>Pseudomonadati</taxon>
        <taxon>Verrucomicrobiota</taxon>
        <taxon>Verrucomicrobiia</taxon>
        <taxon>Verrucomicrobiales</taxon>
        <taxon>Verrucomicrobiaceae</taxon>
        <taxon>Oceaniferula</taxon>
    </lineage>
</organism>
<dbReference type="AlphaFoldDB" id="A0A851GIJ0"/>
<keyword evidence="2" id="KW-1185">Reference proteome</keyword>
<proteinExistence type="predicted"/>
<evidence type="ECO:0000313" key="1">
    <source>
        <dbReference type="EMBL" id="NWK55025.1"/>
    </source>
</evidence>
<dbReference type="EMBL" id="JACBAZ010000002">
    <property type="protein sequence ID" value="NWK55025.1"/>
    <property type="molecule type" value="Genomic_DNA"/>
</dbReference>
<sequence>MPATGMAKGYWDSPVQINEVEPKDRICFAMYTVQGRTMKMMVQFYPLKKNESRQVYLEVEKNGKWQPIATGEIRENYYTKGSEFEAQAWNLLFRIDHWDHSKDFNYRVMALDGVAKYNGIIRKDPVDKEEIVVAAFTGNSRHDKATRMEMVDLVKKQNPDLLFFSGDQVYHHQHHLHEWLIFGSEFGELTRNTPAVSITDDHDVGQGNLWGANGKKSSRHGGADGGYLQTAQYVNEVQFAQTANLPDPFDPTPIEQGIGVYYTSLNIGGVDFAIIEDRKFKSAPLQIFPDSKGRRPDHPQGVKPEKLNSSKAAMLGKRQLKFLEVWGNDWRGVDMKCVLSQSIFCHGHTSQKMDLDTNGWPQHGRNKAIKAIRKSFSFMLAGDQHLATVIQHGVDEFGDAGYSFSVPSIVNHYPRVWKPKKKALRKVGPLPRGGDFLDGFHNKITMHRYANPDENVPPIVTRKKQTKQATGHGIVRFNKKTRKITMECWPRGADFKRGDSEQYPGWPMTVSQMDNYGRKAKAYLPTIKVTGMENPIVQLIAEASGETVYTLRIKGDTFRPKVFADGKYTLIVGDQGKNEKKLQGIVPSKTTSEIKVNF</sequence>
<name>A0A851GIJ0_9BACT</name>
<dbReference type="InterPro" id="IPR038607">
    <property type="entry name" value="PhoD-like_sf"/>
</dbReference>
<protein>
    <recommendedName>
        <fullName evidence="3">PhoD-like phosphatase metallophosphatase domain-containing protein</fullName>
    </recommendedName>
</protein>
<dbReference type="Gene3D" id="3.60.21.70">
    <property type="entry name" value="PhoD-like phosphatase"/>
    <property type="match status" value="1"/>
</dbReference>
<reference evidence="1 2" key="1">
    <citation type="submission" date="2020-07" db="EMBL/GenBank/DDBJ databases">
        <title>Roseicoccus Jingziensis gen. nov., sp. nov., isolated from coastal seawater.</title>
        <authorList>
            <person name="Feng X."/>
        </authorList>
    </citation>
    <scope>NUCLEOTIDE SEQUENCE [LARGE SCALE GENOMIC DNA]</scope>
    <source>
        <strain evidence="1 2">N1E253</strain>
    </source>
</reference>